<evidence type="ECO:0000256" key="6">
    <source>
        <dbReference type="ARBA" id="ARBA00022519"/>
    </source>
</evidence>
<dbReference type="OrthoDB" id="9804841at2"/>
<dbReference type="GO" id="GO:0008535">
    <property type="term" value="P:respiratory chain complex IV assembly"/>
    <property type="evidence" value="ECO:0007669"/>
    <property type="project" value="UniProtKB-UniRule"/>
</dbReference>
<proteinExistence type="inferred from homology"/>
<dbReference type="PANTHER" id="PTHR21320">
    <property type="entry name" value="CYTOCHROME C OXIDASE ASSEMBLY PROTEIN COX11-RELATED"/>
    <property type="match status" value="1"/>
</dbReference>
<evidence type="ECO:0000256" key="1">
    <source>
        <dbReference type="ARBA" id="ARBA00004007"/>
    </source>
</evidence>
<keyword evidence="7 12" id="KW-0812">Transmembrane</keyword>
<protein>
    <recommendedName>
        <fullName evidence="4 12">Cytochrome c oxidase assembly protein CtaG</fullName>
    </recommendedName>
</protein>
<keyword evidence="5 12" id="KW-1003">Cell membrane</keyword>
<dbReference type="Gene3D" id="2.60.370.10">
    <property type="entry name" value="Ctag/Cox11"/>
    <property type="match status" value="1"/>
</dbReference>
<gene>
    <name evidence="12" type="primary">ctaG</name>
    <name evidence="13" type="ORF">SAMN04488523_108184</name>
</gene>
<comment type="subcellular location">
    <subcellularLocation>
        <location evidence="2 12">Cell inner membrane</location>
        <topology evidence="2 12">Single-pass type II membrane protein</topology>
        <orientation evidence="2 12">Periplasmic side</orientation>
    </subcellularLocation>
</comment>
<dbReference type="NCBIfam" id="NF003465">
    <property type="entry name" value="PRK05089.1"/>
    <property type="match status" value="1"/>
</dbReference>
<dbReference type="PIRSF" id="PIRSF005413">
    <property type="entry name" value="COX11"/>
    <property type="match status" value="1"/>
</dbReference>
<name>A0A1I2BR37_9RHOB</name>
<evidence type="ECO:0000256" key="12">
    <source>
        <dbReference type="HAMAP-Rule" id="MF_00155"/>
    </source>
</evidence>
<keyword evidence="9 12" id="KW-1133">Transmembrane helix</keyword>
<evidence type="ECO:0000256" key="7">
    <source>
        <dbReference type="ARBA" id="ARBA00022692"/>
    </source>
</evidence>
<dbReference type="EMBL" id="FOMW01000008">
    <property type="protein sequence ID" value="SFE58549.1"/>
    <property type="molecule type" value="Genomic_DNA"/>
</dbReference>
<evidence type="ECO:0000256" key="5">
    <source>
        <dbReference type="ARBA" id="ARBA00022475"/>
    </source>
</evidence>
<dbReference type="InterPro" id="IPR007533">
    <property type="entry name" value="Cyt_c_oxidase_assmbl_CtaG"/>
</dbReference>
<dbReference type="GO" id="GO:0005507">
    <property type="term" value="F:copper ion binding"/>
    <property type="evidence" value="ECO:0007669"/>
    <property type="project" value="InterPro"/>
</dbReference>
<dbReference type="Pfam" id="PF04442">
    <property type="entry name" value="CtaG_Cox11"/>
    <property type="match status" value="1"/>
</dbReference>
<keyword evidence="10 12" id="KW-0186">Copper</keyword>
<dbReference type="PANTHER" id="PTHR21320:SF3">
    <property type="entry name" value="CYTOCHROME C OXIDASE ASSEMBLY PROTEIN COX11, MITOCHONDRIAL-RELATED"/>
    <property type="match status" value="1"/>
</dbReference>
<dbReference type="RefSeq" id="WP_093924206.1">
    <property type="nucleotide sequence ID" value="NZ_FOMW01000008.1"/>
</dbReference>
<keyword evidence="14" id="KW-1185">Reference proteome</keyword>
<dbReference type="GO" id="GO:0005886">
    <property type="term" value="C:plasma membrane"/>
    <property type="evidence" value="ECO:0007669"/>
    <property type="project" value="UniProtKB-SubCell"/>
</dbReference>
<evidence type="ECO:0000256" key="4">
    <source>
        <dbReference type="ARBA" id="ARBA00015384"/>
    </source>
</evidence>
<dbReference type="SUPFAM" id="SSF110111">
    <property type="entry name" value="Ctag/Cox11"/>
    <property type="match status" value="1"/>
</dbReference>
<evidence type="ECO:0000256" key="8">
    <source>
        <dbReference type="ARBA" id="ARBA00022968"/>
    </source>
</evidence>
<comment type="similarity">
    <text evidence="3 12">Belongs to the COX11/CtaG family.</text>
</comment>
<evidence type="ECO:0000256" key="3">
    <source>
        <dbReference type="ARBA" id="ARBA00009620"/>
    </source>
</evidence>
<accession>A0A1I2BR37</accession>
<keyword evidence="6 12" id="KW-0997">Cell inner membrane</keyword>
<sequence>MPLTGPQKTVAQTVSVVVLMGGLAWASVPFYDWFCRVTGFGGVPGQVAQGSDEILDETIKVRFDGSLNAGMPWEFKPVVREMELRIGETGLAFYEAYNPTNRPIAGQASYNVTPYAAGAFFEKIDCFCFTEQVLAPGERVMMPVSFYVDPEIVNDRDGKFVHSITLSYTFYQIDLPEGYAALDQETTTNLN</sequence>
<organism evidence="13 14">
    <name type="scientific">Sulfitobacter brevis</name>
    <dbReference type="NCBI Taxonomy" id="74348"/>
    <lineage>
        <taxon>Bacteria</taxon>
        <taxon>Pseudomonadati</taxon>
        <taxon>Pseudomonadota</taxon>
        <taxon>Alphaproteobacteria</taxon>
        <taxon>Rhodobacterales</taxon>
        <taxon>Roseobacteraceae</taxon>
        <taxon>Sulfitobacter</taxon>
    </lineage>
</organism>
<keyword evidence="8 12" id="KW-0735">Signal-anchor</keyword>
<reference evidence="14" key="1">
    <citation type="submission" date="2016-10" db="EMBL/GenBank/DDBJ databases">
        <authorList>
            <person name="Varghese N."/>
            <person name="Submissions S."/>
        </authorList>
    </citation>
    <scope>NUCLEOTIDE SEQUENCE [LARGE SCALE GENOMIC DNA]</scope>
    <source>
        <strain evidence="14">DSM 11443</strain>
    </source>
</reference>
<comment type="function">
    <text evidence="1 12">Exerts its effect at some terminal stage of cytochrome c oxidase synthesis, probably by being involved in the insertion of the copper B into subunit I.</text>
</comment>
<dbReference type="HAMAP" id="MF_00155">
    <property type="entry name" value="CtaG"/>
    <property type="match status" value="1"/>
</dbReference>
<feature type="topological domain" description="Periplasmic" evidence="12">
    <location>
        <begin position="28"/>
        <end position="191"/>
    </location>
</feature>
<dbReference type="AlphaFoldDB" id="A0A1I2BR37"/>
<evidence type="ECO:0000256" key="10">
    <source>
        <dbReference type="ARBA" id="ARBA00023008"/>
    </source>
</evidence>
<dbReference type="Proteomes" id="UP000198977">
    <property type="component" value="Unassembled WGS sequence"/>
</dbReference>
<keyword evidence="11 12" id="KW-0472">Membrane</keyword>
<dbReference type="InterPro" id="IPR023471">
    <property type="entry name" value="CtaG/Cox11_dom_sf"/>
</dbReference>
<evidence type="ECO:0000256" key="2">
    <source>
        <dbReference type="ARBA" id="ARBA00004382"/>
    </source>
</evidence>
<evidence type="ECO:0000313" key="13">
    <source>
        <dbReference type="EMBL" id="SFE58549.1"/>
    </source>
</evidence>
<evidence type="ECO:0000256" key="9">
    <source>
        <dbReference type="ARBA" id="ARBA00022989"/>
    </source>
</evidence>
<dbReference type="FunFam" id="2.60.370.10:FF:000001">
    <property type="entry name" value="COX11 cytochrome c oxidase assembly homolog"/>
    <property type="match status" value="1"/>
</dbReference>
<evidence type="ECO:0000256" key="11">
    <source>
        <dbReference type="ARBA" id="ARBA00023136"/>
    </source>
</evidence>
<dbReference type="STRING" id="74348.SAMN04488523_108184"/>
<feature type="topological domain" description="Cytoplasmic" evidence="12">
    <location>
        <begin position="1"/>
        <end position="8"/>
    </location>
</feature>
<evidence type="ECO:0000313" key="14">
    <source>
        <dbReference type="Proteomes" id="UP000198977"/>
    </source>
</evidence>